<dbReference type="EMBL" id="OU895877">
    <property type="protein sequence ID" value="CAG9801230.1"/>
    <property type="molecule type" value="Genomic_DNA"/>
</dbReference>
<keyword evidence="1" id="KW-0472">Membrane</keyword>
<dbReference type="OrthoDB" id="7739966at2759"/>
<accession>A0A9N9RQB1</accession>
<sequence>MDLSHYFPARLKRFLAIQDENFRMRNEDIEMVVVPKPNNDDHFESELTIADNFEFIESLITFFDNSDVTNLLNDANKILLFKLQVEDISKKPTATDLEELGRKCANNSVVIYLTTKNDYKFYLYWKNKEIQHFLALKVYEELYLMNDTKLFDFLTSFLMNSLKRGHLGLHNAVPIHPDSNTFELYLWADHRNYNLLLIAAELGDSYIVNFMLNGGFNTEFHGTNAQTLAWNGQHFDILLKLLESNLTYPYMIKIDECPDDIRKFNKISQDLNDAMIARNSEDVIKILSENKGMTHFYNLENESAPSFALKNKLFDMYALLIARDVRFGPHEKFSDIKDKLTENEREKLKEIHYNESKFPPDNHMHVLLSNSRLGRGSSDQEKKFKIIQKAFEVLNENPFVQIILMIVAATRNFRIVFDFSRDSVELIDPTANSSFKGSYYISGRIYIGAKNLLNDNTKYEALGTLAHELCHNAMNLVFKNFANPYSRNDVETVKKFEEISKFCEKKSDKEEIIKLAFCKFYSDLERHAELIVRVPHLIIHYFNNKAKFEEVRKIFEDLFVFYYETTITQQMKKALPEIEAHAEAEAQKNKKKIRNLKIFLIVGGFLSIITIVMVILILYFALSPTFYSFSSLSDDQKSDVENALILYKNEEIRFIDLFPKTSEAYNKLTSDDISKMLDNERLNLSDPLFYHLETIVTHDWRNLTKKLHDKFLNSSFSFQNETIKFIELFNINSESFKSLTSTQIINVFKGEILKVHKMIKPEAKFYIERSFVNDHIFEIYYDFMLHVHGDSKLSNPCICYNTTGYNTTFDTFYQQFISKNIHDQMSKIKEINRDDNFKRCSTSDFRVNTLIPLPNFDQYSVKAGYYDISDSLDLHKSYQLDFNSVLKDAQKLKFFILSSDAGTGKTATFEQFSIRTKKTFPSNWVSYINLKDHKELFGYVKDFDDLLAMLENIFGLNSENEFEQKVFKDLFKSGNVILFWNGFDEISPDFSESVLNVLNLIKENTKNIQFLCTRPLYSEMLKLKFITTSYALIPFDRDTETKFLVEFFNTQNITNSRVYIEKVYNITAKTESQDDFKTPLLLGMIAYIPRNHKSTNGRFYVLHQNLPLQKYDIWKDKSVIVANLFASGYDINLLYQKYAMKDSSQIFLSCFSCQVNLKVMRRLKPAELTNDEISQMAILYINGPRHFKFVHRTFTEFFIAQYLIRNLYNAYDEPSLEEAELRIRMFYYSFYSPGVVKFIDSYLQAENKSLTINFDRNILKLFETKFRNFFINGFLQAREYFSFPILFEFFNKNDTILNYLLQIDENETFYTKIYNYAYFSWYSIYDNIETSINHLASKNLKREKYNKFINGQHQKGITLFSLYCLHKQGKNVNLHKDFKSNEIIFESNDPFFVYNSVLENLTDVESKSFIPSKTILNYISLNPETYIFDEILWIAIETELTKEELKSWIFDNIDYISIITQKYLFNFFAKKIDKIFSNSEIHEMFLNKKLLHIAASYDPDTFLELWYFYCNHTTPDEQKLILTQKSELECLIEPPSFVPNTDCYLIPPHNVLQFSLFTYRQNFDWNFETFTKVTNVYKNVFNNTLEIQKIISNSNDFLLTFIIYQDYEFCEKFAEFLKELFVENETDLNEFLCNNIAYKNLETFKFLASFYTEDKKTGLFFKLFDEKNCKKENF</sequence>
<keyword evidence="1" id="KW-1133">Transmembrane helix</keyword>
<feature type="transmembrane region" description="Helical" evidence="1">
    <location>
        <begin position="598"/>
        <end position="622"/>
    </location>
</feature>
<organism evidence="2 3">
    <name type="scientific">Chironomus riparius</name>
    <dbReference type="NCBI Taxonomy" id="315576"/>
    <lineage>
        <taxon>Eukaryota</taxon>
        <taxon>Metazoa</taxon>
        <taxon>Ecdysozoa</taxon>
        <taxon>Arthropoda</taxon>
        <taxon>Hexapoda</taxon>
        <taxon>Insecta</taxon>
        <taxon>Pterygota</taxon>
        <taxon>Neoptera</taxon>
        <taxon>Endopterygota</taxon>
        <taxon>Diptera</taxon>
        <taxon>Nematocera</taxon>
        <taxon>Chironomoidea</taxon>
        <taxon>Chironomidae</taxon>
        <taxon>Chironominae</taxon>
        <taxon>Chironomus</taxon>
    </lineage>
</organism>
<protein>
    <submittedName>
        <fullName evidence="2">Uncharacterized protein</fullName>
    </submittedName>
</protein>
<keyword evidence="1" id="KW-0812">Transmembrane</keyword>
<dbReference type="Proteomes" id="UP001153620">
    <property type="component" value="Chromosome 1"/>
</dbReference>
<reference evidence="2" key="1">
    <citation type="submission" date="2022-01" db="EMBL/GenBank/DDBJ databases">
        <authorList>
            <person name="King R."/>
        </authorList>
    </citation>
    <scope>NUCLEOTIDE SEQUENCE</scope>
</reference>
<proteinExistence type="predicted"/>
<keyword evidence="3" id="KW-1185">Reference proteome</keyword>
<reference evidence="2" key="2">
    <citation type="submission" date="2022-10" db="EMBL/GenBank/DDBJ databases">
        <authorList>
            <consortium name="ENA_rothamsted_submissions"/>
            <consortium name="culmorum"/>
            <person name="King R."/>
        </authorList>
    </citation>
    <scope>NUCLEOTIDE SEQUENCE</scope>
</reference>
<dbReference type="SUPFAM" id="SSF52540">
    <property type="entry name" value="P-loop containing nucleoside triphosphate hydrolases"/>
    <property type="match status" value="1"/>
</dbReference>
<name>A0A9N9RQB1_9DIPT</name>
<evidence type="ECO:0000313" key="2">
    <source>
        <dbReference type="EMBL" id="CAG9801230.1"/>
    </source>
</evidence>
<dbReference type="InterPro" id="IPR027417">
    <property type="entry name" value="P-loop_NTPase"/>
</dbReference>
<evidence type="ECO:0000256" key="1">
    <source>
        <dbReference type="SAM" id="Phobius"/>
    </source>
</evidence>
<evidence type="ECO:0000313" key="3">
    <source>
        <dbReference type="Proteomes" id="UP001153620"/>
    </source>
</evidence>
<gene>
    <name evidence="2" type="ORF">CHIRRI_LOCUS4161</name>
</gene>